<reference evidence="2" key="1">
    <citation type="journal article" date="2019" name="Int. J. Syst. Evol. Microbiol.">
        <title>The Global Catalogue of Microorganisms (GCM) 10K type strain sequencing project: providing services to taxonomists for standard genome sequencing and annotation.</title>
        <authorList>
            <consortium name="The Broad Institute Genomics Platform"/>
            <consortium name="The Broad Institute Genome Sequencing Center for Infectious Disease"/>
            <person name="Wu L."/>
            <person name="Ma J."/>
        </authorList>
    </citation>
    <scope>NUCLEOTIDE SEQUENCE [LARGE SCALE GENOMIC DNA]</scope>
    <source>
        <strain evidence="2">CGMCC 4.7638</strain>
    </source>
</reference>
<keyword evidence="2" id="KW-1185">Reference proteome</keyword>
<comment type="caution">
    <text evidence="1">The sequence shown here is derived from an EMBL/GenBank/DDBJ whole genome shotgun (WGS) entry which is preliminary data.</text>
</comment>
<dbReference type="Proteomes" id="UP001597542">
    <property type="component" value="Unassembled WGS sequence"/>
</dbReference>
<name>A0ABW5I5E2_9PSEU</name>
<proteinExistence type="predicted"/>
<evidence type="ECO:0008006" key="3">
    <source>
        <dbReference type="Google" id="ProtNLM"/>
    </source>
</evidence>
<dbReference type="EMBL" id="JBHUKQ010000015">
    <property type="protein sequence ID" value="MFD2484325.1"/>
    <property type="molecule type" value="Genomic_DNA"/>
</dbReference>
<organism evidence="1 2">
    <name type="scientific">Amycolatopsis albidoflavus</name>
    <dbReference type="NCBI Taxonomy" id="102226"/>
    <lineage>
        <taxon>Bacteria</taxon>
        <taxon>Bacillati</taxon>
        <taxon>Actinomycetota</taxon>
        <taxon>Actinomycetes</taxon>
        <taxon>Pseudonocardiales</taxon>
        <taxon>Pseudonocardiaceae</taxon>
        <taxon>Amycolatopsis</taxon>
    </lineage>
</organism>
<accession>A0ABW5I5E2</accession>
<protein>
    <recommendedName>
        <fullName evidence="3">Cell wall-active antibiotics response LiaF-like C-terminal domain-containing protein</fullName>
    </recommendedName>
</protein>
<sequence length="101" mass="10243">MSFSLFGGSRPALPAGWRQESVTTIIGGTDLVAAEPGDGATLKLTSVIGKIRVAVPAGTPVTLRGWSLLGERRNQAAEGGGKPVTVVASTVIGEVEIVESA</sequence>
<evidence type="ECO:0000313" key="1">
    <source>
        <dbReference type="EMBL" id="MFD2484325.1"/>
    </source>
</evidence>
<gene>
    <name evidence="1" type="ORF">ACFSUT_28895</name>
</gene>
<dbReference type="RefSeq" id="WP_344274778.1">
    <property type="nucleotide sequence ID" value="NZ_BAAAHV010000012.1"/>
</dbReference>
<evidence type="ECO:0000313" key="2">
    <source>
        <dbReference type="Proteomes" id="UP001597542"/>
    </source>
</evidence>